<keyword evidence="1" id="KW-0547">Nucleotide-binding</keyword>
<dbReference type="SUPFAM" id="SSF52540">
    <property type="entry name" value="P-loop containing nucleoside triphosphate hydrolases"/>
    <property type="match status" value="2"/>
</dbReference>
<organism evidence="6 7">
    <name type="scientific">Saxibacter everestensis</name>
    <dbReference type="NCBI Taxonomy" id="2909229"/>
    <lineage>
        <taxon>Bacteria</taxon>
        <taxon>Bacillati</taxon>
        <taxon>Actinomycetota</taxon>
        <taxon>Actinomycetes</taxon>
        <taxon>Micrococcales</taxon>
        <taxon>Brevibacteriaceae</taxon>
        <taxon>Saxibacter</taxon>
    </lineage>
</organism>
<dbReference type="Proteomes" id="UP001209083">
    <property type="component" value="Chromosome"/>
</dbReference>
<evidence type="ECO:0000313" key="7">
    <source>
        <dbReference type="Proteomes" id="UP001209083"/>
    </source>
</evidence>
<dbReference type="SMART" id="SM00487">
    <property type="entry name" value="DEXDc"/>
    <property type="match status" value="1"/>
</dbReference>
<gene>
    <name evidence="6" type="ORF">LWF01_05535</name>
</gene>
<dbReference type="InterPro" id="IPR027417">
    <property type="entry name" value="P-loop_NTPase"/>
</dbReference>
<proteinExistence type="predicted"/>
<evidence type="ECO:0000256" key="1">
    <source>
        <dbReference type="ARBA" id="ARBA00022741"/>
    </source>
</evidence>
<feature type="compositionally biased region" description="Acidic residues" evidence="3">
    <location>
        <begin position="1320"/>
        <end position="1347"/>
    </location>
</feature>
<evidence type="ECO:0000259" key="4">
    <source>
        <dbReference type="PROSITE" id="PS51192"/>
    </source>
</evidence>
<dbReference type="InterPro" id="IPR018973">
    <property type="entry name" value="MZB"/>
</dbReference>
<dbReference type="Pfam" id="PF00270">
    <property type="entry name" value="DEAD"/>
    <property type="match status" value="1"/>
</dbReference>
<reference evidence="6 7" key="1">
    <citation type="submission" date="2023-05" db="EMBL/GenBank/DDBJ databases">
        <title>Lithophilousrod everest ZFBP1038 complete genpme.</title>
        <authorList>
            <person name="Tian M."/>
        </authorList>
    </citation>
    <scope>NUCLEOTIDE SEQUENCE [LARGE SCALE GENOMIC DNA]</scope>
    <source>
        <strain evidence="6 7">ZFBP1038</strain>
    </source>
</reference>
<evidence type="ECO:0000256" key="3">
    <source>
        <dbReference type="SAM" id="MobiDB-lite"/>
    </source>
</evidence>
<accession>A0ABY8QXW0</accession>
<dbReference type="InterPro" id="IPR014001">
    <property type="entry name" value="Helicase_ATP-bd"/>
</dbReference>
<keyword evidence="7" id="KW-1185">Reference proteome</keyword>
<evidence type="ECO:0000313" key="6">
    <source>
        <dbReference type="EMBL" id="WGW13229.1"/>
    </source>
</evidence>
<feature type="domain" description="Helicase C-terminal" evidence="5">
    <location>
        <begin position="1047"/>
        <end position="1203"/>
    </location>
</feature>
<dbReference type="Pfam" id="PF09369">
    <property type="entry name" value="MZB"/>
    <property type="match status" value="1"/>
</dbReference>
<dbReference type="RefSeq" id="WP_349640045.1">
    <property type="nucleotide sequence ID" value="NZ_CP090958.1"/>
</dbReference>
<dbReference type="Pfam" id="PF00271">
    <property type="entry name" value="Helicase_C"/>
    <property type="match status" value="1"/>
</dbReference>
<dbReference type="PROSITE" id="PS51192">
    <property type="entry name" value="HELICASE_ATP_BIND_1"/>
    <property type="match status" value="1"/>
</dbReference>
<dbReference type="EMBL" id="CP090958">
    <property type="protein sequence ID" value="WGW13229.1"/>
    <property type="molecule type" value="Genomic_DNA"/>
</dbReference>
<feature type="region of interest" description="Disordered" evidence="3">
    <location>
        <begin position="1310"/>
        <end position="1350"/>
    </location>
</feature>
<dbReference type="PANTHER" id="PTHR47957">
    <property type="entry name" value="ATP-DEPENDENT HELICASE HRQ1"/>
    <property type="match status" value="1"/>
</dbReference>
<keyword evidence="2" id="KW-0067">ATP-binding</keyword>
<dbReference type="SMART" id="SM00490">
    <property type="entry name" value="HELICc"/>
    <property type="match status" value="1"/>
</dbReference>
<name>A0ABY8QXW0_9MICO</name>
<dbReference type="PANTHER" id="PTHR47957:SF3">
    <property type="entry name" value="ATP-DEPENDENT HELICASE HRQ1"/>
    <property type="match status" value="1"/>
</dbReference>
<evidence type="ECO:0000259" key="5">
    <source>
        <dbReference type="PROSITE" id="PS51194"/>
    </source>
</evidence>
<dbReference type="InterPro" id="IPR011545">
    <property type="entry name" value="DEAD/DEAH_box_helicase_dom"/>
</dbReference>
<evidence type="ECO:0000256" key="2">
    <source>
        <dbReference type="ARBA" id="ARBA00022840"/>
    </source>
</evidence>
<dbReference type="InterPro" id="IPR001650">
    <property type="entry name" value="Helicase_C-like"/>
</dbReference>
<protein>
    <submittedName>
        <fullName evidence="6">DUF1998 domain-containing protein</fullName>
    </submittedName>
</protein>
<dbReference type="Gene3D" id="3.40.50.300">
    <property type="entry name" value="P-loop containing nucleotide triphosphate hydrolases"/>
    <property type="match status" value="2"/>
</dbReference>
<sequence length="1862" mass="205776">MTARALTIAETIDEIRTALREYIEATYHVGHPSLIRQRQLLLDEEGNTYRAPFLESTPRYTPGKHFADLELDPAVHQLFSVLTSTSGGVKPLLFDPPYTHQATALEATARDGRSLVVTTGTGSGKTETFLLPMLAKLAEEAANRPGSFGTPAVRALVLYPMNALVNDQLGRLRLLLGDDRVTAQFDIWAGRPARFARYTSRTLYPGVRSAKKDQVKLKSLEKYYIALIDEAANGGSSRQKRARQLIKELKARGKWPAKPDLKAWYGSSGQRWQNPQTGEFQRAVMLPDDPELLTRHEVLNWPPDVLITNYSMLEYMLMRPLERPIFDATRQWLQENPSEKFFLIIDEAHLYRGAAGAEVALLMRRLRARLGIPAERVQVIATSASFSDTEYARAFAAQLTGKDVDDFDAVVGTLALRKPEAVGSVADAAMLAGIPMDQYYRAEDDAARLDAVVSLLDHRNTTADSGTTSSAVLYQALRDFPPLAKLVNETMKKALPVSDLGSLVFPGAKAELADRAVSTLISLASAARLKPDEAGLLPCRVHAFFRGLPGLWACLDPGCAVGRDGIPPGPIGAMYGQPRATCDCGSRVFELFTCRQCGTAYARAYTDDIVNPSFLWQEPGKAFNTATGPVVELQPIDLLLEEPSEEVGNAELKELDLVTGRLNPHDLGERWRTVWLRYPRQGEQQKDSDDGDSTKAEVTGEFVPCGVCGESANFGRSSVQDHQTKGDQPFQALVSRQLDVQPPGPQRGDDFAPLRGRKVLAFSDSRQVAARLAPNVQDYSLRDAVRPIVLKGWHELSNQMVGPTLSLENLYLAAMVGARLLGVRLRPELTGTENFQAFAQVSQSINRGALTDVSEFIQLYSIQDPPPQSLLRSLVPTLTSQYYSFQALGLASLRERGNLRDEALSELADIPGVAMSPDEKLALMRMWLSLWTRPGIWFSAMSHDWKGTKVQAVSGKFGKLAKWLPSREARRVFEQEWLPILQSKFCQKVGDKYQLMARTVALELDDAWGYCDKCRFTQRPFPGQAKCISCGADKVRPLDPDTDEVFKARKGYYRASSKRALATPPGEVMSIVAAEHTAQLNLSQADDVFSKAEMYELLFQDVNITVPAPGEQLEVAIDLLSCTTTMEVGIDIGSLSGVALRNMPPSRANYQQRAGRAGRRGNAVATVIAFGSADTHDDHYFREPKDMISGDVADPILTMGNIDIAKRHVTAFLLQRYHQDRVRVFDPSTMPANLFEVLGSVTDFLSDGATLNRTDFEKWLGSNERSLRAEVDDWLPSEIAGDARDEVLNGLVKTTLKSIDCALDIESAAGSQVTEAETPPADDAETISDDMGTEGAADDEPGEDGGEDLSSQRARTKLLDRLLYKGALPRYAFPTDVASFHIFDEDRSTPYRPVFQYAPSQGLTVALSQYAPGKVVWVDKREWTSGALYSPMRKELTDAWRDRLMYFECQDCHYATHIPWEQSDRGRTDFCPACDGERFGPGMNWLRPPGFAHRTNEPAGTSPDDQPAVSYATRAKLIADGPGSDELWQHVTDRIQQNFDRQTLLVSNTGPRNEGYTFCTWCGLIEPTAMPTPLLAGSHHRPFPTDPKDVMCPGGHASRGLVLGTDFISDVLLVRMTVSNPVTLRPSFLSSQVALRTVAEALTIAATARLEVEANELQAEFRPALTPWGGHGREAEIYLYDTLAGGAGFTQQVSELGREIFDLALERLETCPADCEESCYRCLRSFRNRFEHTHLDRHVGASLLRYLLYGTLPTLAPERLERSADRLYEDLERSGVEGVHFERNAIVDVTGIGSVPVPILATKESGARALIGVHGPLTPDVAPTAELHRISQDTFERVKLVDDLIIARSLPNASREVLEFIK</sequence>
<dbReference type="PROSITE" id="PS51194">
    <property type="entry name" value="HELICASE_CTER"/>
    <property type="match status" value="1"/>
</dbReference>
<feature type="domain" description="Helicase ATP-binding" evidence="4">
    <location>
        <begin position="106"/>
        <end position="404"/>
    </location>
</feature>